<dbReference type="Proteomes" id="UP000501179">
    <property type="component" value="Chromosome"/>
</dbReference>
<dbReference type="PANTHER" id="PTHR36302">
    <property type="entry name" value="BLR7088 PROTEIN"/>
    <property type="match status" value="1"/>
</dbReference>
<gene>
    <name evidence="1" type="ORF">HA039_17470</name>
</gene>
<dbReference type="PANTHER" id="PTHR36302:SF1">
    <property type="entry name" value="COPPER CHAPERONE PCU(A)C"/>
    <property type="match status" value="1"/>
</dbReference>
<reference evidence="1 2" key="1">
    <citation type="submission" date="2020-03" db="EMBL/GenBank/DDBJ databases">
        <title>A novel species.</title>
        <authorList>
            <person name="Gao J."/>
        </authorList>
    </citation>
    <scope>NUCLEOTIDE SEQUENCE [LARGE SCALE GENOMIC DNA]</scope>
    <source>
        <strain evidence="1 2">QMT-12</strain>
    </source>
</reference>
<dbReference type="InterPro" id="IPR036182">
    <property type="entry name" value="PCuAC_sf"/>
</dbReference>
<name>A0A6G9H9I8_9ACTN</name>
<dbReference type="EMBL" id="CP050177">
    <property type="protein sequence ID" value="QIQ06966.1"/>
    <property type="molecule type" value="Genomic_DNA"/>
</dbReference>
<dbReference type="KEGG" id="slia:HA039_17470"/>
<dbReference type="AlphaFoldDB" id="A0A6G9H9I8"/>
<dbReference type="InterPro" id="IPR058248">
    <property type="entry name" value="Lxx211020-like"/>
</dbReference>
<dbReference type="InterPro" id="IPR007410">
    <property type="entry name" value="LpqE-like"/>
</dbReference>
<proteinExistence type="predicted"/>
<evidence type="ECO:0000313" key="2">
    <source>
        <dbReference type="Proteomes" id="UP000501179"/>
    </source>
</evidence>
<accession>A0A6G9H9I8</accession>
<keyword evidence="2" id="KW-1185">Reference proteome</keyword>
<dbReference type="Pfam" id="PF04314">
    <property type="entry name" value="PCuAC"/>
    <property type="match status" value="1"/>
</dbReference>
<protein>
    <submittedName>
        <fullName evidence="1">Copper chaperone PCu(A)C</fullName>
    </submittedName>
</protein>
<sequence length="112" mass="11988">MPRPVSDLAAAFLVVTNSGGAADKLTSVTSSLSNDITIHKTEDQKMVEVTSFAIPAGGTLDLARGGSHIMFAKLKQQPKQGQQIGIELHFEKADPIKVELPVKETTYNPAQN</sequence>
<organism evidence="1 2">
    <name type="scientific">Streptomyces liangshanensis</name>
    <dbReference type="NCBI Taxonomy" id="2717324"/>
    <lineage>
        <taxon>Bacteria</taxon>
        <taxon>Bacillati</taxon>
        <taxon>Actinomycetota</taxon>
        <taxon>Actinomycetes</taxon>
        <taxon>Kitasatosporales</taxon>
        <taxon>Streptomycetaceae</taxon>
        <taxon>Streptomyces</taxon>
    </lineage>
</organism>
<evidence type="ECO:0000313" key="1">
    <source>
        <dbReference type="EMBL" id="QIQ06966.1"/>
    </source>
</evidence>
<dbReference type="SUPFAM" id="SSF110087">
    <property type="entry name" value="DR1885-like metal-binding protein"/>
    <property type="match status" value="1"/>
</dbReference>
<dbReference type="Gene3D" id="2.60.40.1890">
    <property type="entry name" value="PCu(A)C copper chaperone"/>
    <property type="match status" value="1"/>
</dbReference>